<dbReference type="Gene3D" id="2.30.30.20">
    <property type="entry name" value="Aspartate carbamoyltransferase regulatory subunit, C-terminal domain"/>
    <property type="match status" value="1"/>
</dbReference>
<comment type="function">
    <text evidence="2">Production of extracellular glucans, that are thought to play a key role in the development of the dental plaque because of their ability to adhere to smooth surfaces and mediate the aggregation of bacterial cells and food debris.</text>
</comment>
<dbReference type="Pfam" id="PF19127">
    <property type="entry name" value="Choline_bind_3"/>
    <property type="match status" value="6"/>
</dbReference>
<feature type="domain" description="Glycoside hydrolase family 70 catalytic" evidence="14">
    <location>
        <begin position="245"/>
        <end position="1070"/>
    </location>
</feature>
<feature type="compositionally biased region" description="Low complexity" evidence="12">
    <location>
        <begin position="96"/>
        <end position="121"/>
    </location>
</feature>
<dbReference type="InterPro" id="IPR003318">
    <property type="entry name" value="Glyco_hydro70cat"/>
</dbReference>
<feature type="chain" id="PRO_5044585514" description="dextransucrase" evidence="13">
    <location>
        <begin position="39"/>
        <end position="1495"/>
    </location>
</feature>
<dbReference type="EMBL" id="CP031733">
    <property type="protein sequence ID" value="AXQ78741.1"/>
    <property type="molecule type" value="Genomic_DNA"/>
</dbReference>
<name>A0A372KNX0_9STRE</name>
<accession>A0A346NCJ6</accession>
<evidence type="ECO:0000313" key="19">
    <source>
        <dbReference type="Proteomes" id="UP000262901"/>
    </source>
</evidence>
<evidence type="ECO:0000256" key="3">
    <source>
        <dbReference type="ARBA" id="ARBA00009247"/>
    </source>
</evidence>
<dbReference type="Pfam" id="PF01473">
    <property type="entry name" value="Choline_bind_1"/>
    <property type="match status" value="3"/>
</dbReference>
<dbReference type="Gene3D" id="2.10.270.10">
    <property type="entry name" value="Cholin Binding"/>
    <property type="match status" value="5"/>
</dbReference>
<feature type="region of interest" description="Disordered" evidence="12">
    <location>
        <begin position="49"/>
        <end position="137"/>
    </location>
</feature>
<dbReference type="KEGG" id="schj:DDV21_006420"/>
<evidence type="ECO:0000256" key="10">
    <source>
        <dbReference type="ARBA" id="ARBA00032238"/>
    </source>
</evidence>
<reference evidence="18" key="3">
    <citation type="submission" date="2018-08" db="EMBL/GenBank/DDBJ databases">
        <title>Streptococcus chenjunshii sp. nov., isolated from stools sample of the Tibetan antelope in the Qinghai-Tibet plateau, China.</title>
        <authorList>
            <person name="Tian Z."/>
        </authorList>
    </citation>
    <scope>NUCLEOTIDE SEQUENCE [LARGE SCALE GENOMIC DNA]</scope>
    <source>
        <strain evidence="18">Z15</strain>
    </source>
</reference>
<dbReference type="GO" id="GO:0047849">
    <property type="term" value="F:dextransucrase activity"/>
    <property type="evidence" value="ECO:0007669"/>
    <property type="project" value="UniProtKB-EC"/>
</dbReference>
<evidence type="ECO:0000256" key="5">
    <source>
        <dbReference type="ARBA" id="ARBA00022676"/>
    </source>
</evidence>
<evidence type="ECO:0000256" key="2">
    <source>
        <dbReference type="ARBA" id="ARBA00003243"/>
    </source>
</evidence>
<keyword evidence="6 17" id="KW-0808">Transferase</keyword>
<evidence type="ECO:0000256" key="11">
    <source>
        <dbReference type="PROSITE-ProRule" id="PRU00591"/>
    </source>
</evidence>
<evidence type="ECO:0000259" key="14">
    <source>
        <dbReference type="Pfam" id="PF02324"/>
    </source>
</evidence>
<dbReference type="SUPFAM" id="SSF51445">
    <property type="entry name" value="(Trans)glycosidases"/>
    <property type="match status" value="2"/>
</dbReference>
<evidence type="ECO:0000256" key="8">
    <source>
        <dbReference type="ARBA" id="ARBA00022737"/>
    </source>
</evidence>
<dbReference type="GO" id="GO:0009250">
    <property type="term" value="P:glucan biosynthetic process"/>
    <property type="evidence" value="ECO:0007669"/>
    <property type="project" value="InterPro"/>
</dbReference>
<comment type="catalytic activity">
    <reaction evidence="1">
        <text>[(1-&gt;6)-alpha-D-glucosyl](n) + sucrose = [(1-&gt;6)-alpha-D-glucosyl](n+1) + D-fructose</text>
        <dbReference type="Rhea" id="RHEA:18825"/>
        <dbReference type="Rhea" id="RHEA-COMP:11144"/>
        <dbReference type="Rhea" id="RHEA-COMP:11145"/>
        <dbReference type="ChEBI" id="CHEBI:17992"/>
        <dbReference type="ChEBI" id="CHEBI:18269"/>
        <dbReference type="ChEBI" id="CHEBI:37721"/>
        <dbReference type="EC" id="2.4.1.5"/>
    </reaction>
</comment>
<reference evidence="17 19" key="2">
    <citation type="submission" date="2018-08" db="EMBL/GenBank/DDBJ databases">
        <title>Draft genome of Streptococcus sp. nov. Z1.</title>
        <authorList>
            <person name="Tian Z."/>
        </authorList>
    </citation>
    <scope>NUCLEOTIDE SEQUENCE [LARGE SCALE GENOMIC DNA]</scope>
    <source>
        <strain evidence="17">Z1</strain>
        <strain evidence="19">Z1(2018)</strain>
    </source>
</reference>
<dbReference type="InterPro" id="IPR022263">
    <property type="entry name" value="KxYKxGKxW"/>
</dbReference>
<feature type="compositionally biased region" description="Polar residues" evidence="12">
    <location>
        <begin position="76"/>
        <end position="90"/>
    </location>
</feature>
<dbReference type="PROSITE" id="PS51170">
    <property type="entry name" value="CW"/>
    <property type="match status" value="2"/>
</dbReference>
<dbReference type="Gene3D" id="2.60.40.1180">
    <property type="entry name" value="Golgi alpha-mannosidase II"/>
    <property type="match status" value="1"/>
</dbReference>
<dbReference type="OrthoDB" id="2032428at2"/>
<dbReference type="NCBIfam" id="TIGR03715">
    <property type="entry name" value="KxYKxGKxW"/>
    <property type="match status" value="1"/>
</dbReference>
<dbReference type="InterPro" id="IPR027636">
    <property type="entry name" value="Glucan-bd_rpt"/>
</dbReference>
<feature type="compositionally biased region" description="Polar residues" evidence="12">
    <location>
        <begin position="52"/>
        <end position="63"/>
    </location>
</feature>
<dbReference type="Pfam" id="PF02324">
    <property type="entry name" value="Glyco_hydro_70"/>
    <property type="match status" value="1"/>
</dbReference>
<dbReference type="InterPro" id="IPR013780">
    <property type="entry name" value="Glyco_hydro_b"/>
</dbReference>
<evidence type="ECO:0000256" key="1">
    <source>
        <dbReference type="ARBA" id="ARBA00001152"/>
    </source>
</evidence>
<sequence length="1495" mass="165905">MEKKVHYKMHKVKKQWVFIAVTAVLPFALGAGSLTVKADEEGTATEIAVSDEGQSQEQATLSSADEEAVAEIPLSGSENAEQVTDQNQSQERLDSANNTEAAAEPAAEAVPQQVQTVQAVASDPAAETDSSDIDPANIQTIDGKQYYIQEDGTAKKNFALNLNGSILYFDAETGALAESSAYWFQEGLSDLINAFNENNKVYNESADSIETINDYITADSWYRPQYILQNGESWVASTESDYRPLLMTWWPSKDIQVAYLNYMNTQGLGTGVSYTNETDQASLTAAAQEVQKNIEVRIAAQQSADWLRSIMNAFVIEQDIWNKNTESDTSEGDKDHLQGGALLYSNSDLTAYANSDYRLLNRTPTSQTGVPKYFEDDDDPTGGYEFLLANDIDNSNPVVQAEQLNWLHYLMNYGSIVANDPEANFDGVRIDAVDNVNADLLQIASDYFKAYYNVDASEANAINHLSILEAWNDNDPQYNLDTGGAQLPIDNYLRNALLYALARPITDAESGEQVRSGLEPTITTILNDRSAEGKYTERMANYVFIRAHDSEVQTVIGKIINDYINPNTDGLTGIGMDELKQAFEIYNADMNSADKKYTQTNIPASYSLMLTNKDTITRVYYGDMYTDNGQYMATKSPYYDALETLMKARIKYVAGGQDMAITYVEGQDRENWAWDYNGVLTSVRYGTGAEEATDLGTEETRTQGIAVIISNNPYLQLGSQDTVRVNMGAAHANQAYRPLLLTTEGGLAHYLEDSDVPSNLVRYTDENGYLTFDANDIAGYSQVQVSGYLAVWVPVGAAENQDVRVAASDQATANGQVYQTSAALDSQLIYEGFSNFQDFVTSDAEYTNKLIAENADLFKSWGVTSFELAPQYVSSEDGSFLDSIILNGYAFEDRYDLAMSKNNKYGSQEDLINAIKALHREGIQVIADWVPDQIYNLPGQEVVTATRVNNFGTYRTDSVIKERLYVVNSKTNGDDYQAQYGGAFLDELAAAYPEIFERVQISNGQRIDPSVKITEWKAEYFNGTNILGRGAYYVLQDVASNQYFTLNENGVFLPKVLTGEEGVTGFYHDGTGMIYYSTSGYQAKNAFINENGYYYYFDENGYMATGKQIIDNKQYYFLPNGVQLRDAIYEDSNGNQYYYGPLGDMYTNNYYAFGSQWRYFDADGVMARGLVTVNGVTQYFDENGYQIKGELVTDSDGNIRYFDANSGAMAVNTFIKRGANNWYYFNAQGRAVKGAQTIAGQRLYFDENGVQVKGRLVSDNSGRLSYYHPDSGELTVSRFATTGNNVWYYFDSNGYAVTGSQVINGQNLFFNADGRQVKGNFAQDEAGNNYYYDANSGERVNAKFATTGNNVWYYLDENGYAVTGPQVINGQILYFNTDGSQVKGNLVTDANGNKYYYDADSGDMAVNTFVFADGSWYYFGSAGTALTGSQLINGQRLYFNADGSQVKGDIVRLASGRVAYYDADSGEQVRNRWVTLPNGDVIYLGSNGEGVYYNP</sequence>
<evidence type="ECO:0000256" key="9">
    <source>
        <dbReference type="ARBA" id="ARBA00029911"/>
    </source>
</evidence>
<keyword evidence="5" id="KW-0328">Glycosyltransferase</keyword>
<evidence type="ECO:0000313" key="17">
    <source>
        <dbReference type="EMBL" id="RFU53987.1"/>
    </source>
</evidence>
<keyword evidence="20" id="KW-1185">Reference proteome</keyword>
<dbReference type="Proteomes" id="UP000262901">
    <property type="component" value="Unassembled WGS sequence"/>
</dbReference>
<dbReference type="Gene3D" id="2.30.30.420">
    <property type="entry name" value="glucansucrase"/>
    <property type="match status" value="1"/>
</dbReference>
<dbReference type="Proteomes" id="UP000246115">
    <property type="component" value="Chromosome"/>
</dbReference>
<evidence type="ECO:0000256" key="7">
    <source>
        <dbReference type="ARBA" id="ARBA00022729"/>
    </source>
</evidence>
<dbReference type="InterPro" id="IPR018337">
    <property type="entry name" value="Cell_wall/Cho-bd_repeat"/>
</dbReference>
<comment type="similarity">
    <text evidence="3">Belongs to the glycosyl hydrolase 70 family.</text>
</comment>
<evidence type="ECO:0000313" key="15">
    <source>
        <dbReference type="EMBL" id="AXQ78741.1"/>
    </source>
</evidence>
<feature type="signal peptide" evidence="13">
    <location>
        <begin position="1"/>
        <end position="38"/>
    </location>
</feature>
<accession>A0A372KNX0</accession>
<dbReference type="Gene3D" id="3.20.20.80">
    <property type="entry name" value="Glycosidases"/>
    <property type="match status" value="2"/>
</dbReference>
<evidence type="ECO:0000256" key="6">
    <source>
        <dbReference type="ARBA" id="ARBA00022679"/>
    </source>
</evidence>
<reference evidence="16 20" key="1">
    <citation type="submission" date="2018-08" db="EMBL/GenBank/DDBJ databases">
        <title>Draft genome of Streptococcus sp .nov. Z2.</title>
        <authorList>
            <person name="Tian Z."/>
        </authorList>
    </citation>
    <scope>NUCLEOTIDE SEQUENCE [LARGE SCALE GENOMIC DNA]</scope>
    <source>
        <strain evidence="16 20">Z2</strain>
    </source>
</reference>
<evidence type="ECO:0000256" key="13">
    <source>
        <dbReference type="SAM" id="SignalP"/>
    </source>
</evidence>
<dbReference type="EMBL" id="QVQY01000003">
    <property type="protein sequence ID" value="RFU51666.1"/>
    <property type="molecule type" value="Genomic_DNA"/>
</dbReference>
<dbReference type="SUPFAM" id="SSF69360">
    <property type="entry name" value="Cell wall binding repeat"/>
    <property type="match status" value="3"/>
</dbReference>
<dbReference type="NCBIfam" id="TIGR04035">
    <property type="entry name" value="glucan_65_rpt"/>
    <property type="match status" value="6"/>
</dbReference>
<organism evidence="17 19">
    <name type="scientific">Streptococcus chenjunshii</name>
    <dbReference type="NCBI Taxonomy" id="2173853"/>
    <lineage>
        <taxon>Bacteria</taxon>
        <taxon>Bacillati</taxon>
        <taxon>Bacillota</taxon>
        <taxon>Bacilli</taxon>
        <taxon>Lactobacillales</taxon>
        <taxon>Streptococcaceae</taxon>
        <taxon>Streptococcus</taxon>
    </lineage>
</organism>
<evidence type="ECO:0000313" key="20">
    <source>
        <dbReference type="Proteomes" id="UP000264056"/>
    </source>
</evidence>
<gene>
    <name evidence="15" type="ORF">DDV21_006420</name>
    <name evidence="16" type="ORF">DDV22_02120</name>
    <name evidence="17" type="ORF">DDV23_00180</name>
</gene>
<evidence type="ECO:0000313" key="18">
    <source>
        <dbReference type="Proteomes" id="UP000246115"/>
    </source>
</evidence>
<dbReference type="EC" id="2.4.1.5" evidence="4"/>
<dbReference type="InterPro" id="IPR017853">
    <property type="entry name" value="GH"/>
</dbReference>
<evidence type="ECO:0000313" key="16">
    <source>
        <dbReference type="EMBL" id="RFU51666.1"/>
    </source>
</evidence>
<evidence type="ECO:0000256" key="12">
    <source>
        <dbReference type="SAM" id="MobiDB-lite"/>
    </source>
</evidence>
<keyword evidence="7 13" id="KW-0732">Signal</keyword>
<dbReference type="Pfam" id="PF19258">
    <property type="entry name" value="KxYKxGKxW_sig"/>
    <property type="match status" value="1"/>
</dbReference>
<dbReference type="GO" id="GO:0046527">
    <property type="term" value="F:glucosyltransferase activity"/>
    <property type="evidence" value="ECO:0007669"/>
    <property type="project" value="InterPro"/>
</dbReference>
<reference evidence="15" key="4">
    <citation type="journal article" date="2019" name="Int. J. Syst. Evol. Microbiol.">
        <title>Streptococcus chenjunshii sp. nov. isolated from feces of Tibetan antelopes.</title>
        <authorList>
            <person name="Tian Z."/>
            <person name="Lu S."/>
            <person name="Jin D."/>
            <person name="Yang J."/>
            <person name="Pu J."/>
            <person name="Lai X.H."/>
            <person name="Bai X.N."/>
            <person name="Wu X.M."/>
            <person name="Li J."/>
            <person name="Wang S."/>
            <person name="Xu J."/>
        </authorList>
    </citation>
    <scope>NUCLEOTIDE SEQUENCE</scope>
    <source>
        <strain evidence="15">Z15</strain>
    </source>
</reference>
<dbReference type="EMBL" id="QVQZ01000001">
    <property type="protein sequence ID" value="RFU53987.1"/>
    <property type="molecule type" value="Genomic_DNA"/>
</dbReference>
<dbReference type="Proteomes" id="UP000264056">
    <property type="component" value="Unassembled WGS sequence"/>
</dbReference>
<proteinExistence type="inferred from homology"/>
<evidence type="ECO:0000256" key="4">
    <source>
        <dbReference type="ARBA" id="ARBA00012592"/>
    </source>
</evidence>
<keyword evidence="8" id="KW-0677">Repeat</keyword>
<feature type="repeat" description="Cell wall-binding" evidence="11">
    <location>
        <begin position="1276"/>
        <end position="1296"/>
    </location>
</feature>
<feature type="repeat" description="Cell wall-binding" evidence="11">
    <location>
        <begin position="1084"/>
        <end position="1103"/>
    </location>
</feature>
<protein>
    <recommendedName>
        <fullName evidence="4">dextransucrase</fullName>
        <ecNumber evidence="4">2.4.1.5</ecNumber>
    </recommendedName>
    <alternativeName>
        <fullName evidence="9">Dextransucrase</fullName>
    </alternativeName>
    <alternativeName>
        <fullName evidence="10">Sucrose 6-glucosyltransferase</fullName>
    </alternativeName>
</protein>
<dbReference type="RefSeq" id="WP_116877083.1">
    <property type="nucleotide sequence ID" value="NZ_CP031733.1"/>
</dbReference>